<reference evidence="1 2" key="1">
    <citation type="journal article" date="2020" name="Phytopathology">
        <title>Genome Sequence Resources of Colletotrichum truncatum, C. plurivorum, C. musicola, and C. sojae: Four Species Pathogenic to Soybean (Glycine max).</title>
        <authorList>
            <person name="Rogerio F."/>
            <person name="Boufleur T.R."/>
            <person name="Ciampi-Guillardi M."/>
            <person name="Sukno S.A."/>
            <person name="Thon M.R."/>
            <person name="Massola Junior N.S."/>
            <person name="Baroncelli R."/>
        </authorList>
    </citation>
    <scope>NUCLEOTIDE SEQUENCE [LARGE SCALE GENOMIC DNA]</scope>
    <source>
        <strain evidence="1 2">LFN0009</strain>
    </source>
</reference>
<name>A0A8H6IRM5_9PEZI</name>
<dbReference type="Proteomes" id="UP000652219">
    <property type="component" value="Unassembled WGS sequence"/>
</dbReference>
<proteinExistence type="predicted"/>
<gene>
    <name evidence="1" type="ORF">CSOJ01_13985</name>
</gene>
<dbReference type="AlphaFoldDB" id="A0A8H6IRM5"/>
<accession>A0A8H6IRM5</accession>
<organism evidence="1 2">
    <name type="scientific">Colletotrichum sojae</name>
    <dbReference type="NCBI Taxonomy" id="2175907"/>
    <lineage>
        <taxon>Eukaryota</taxon>
        <taxon>Fungi</taxon>
        <taxon>Dikarya</taxon>
        <taxon>Ascomycota</taxon>
        <taxon>Pezizomycotina</taxon>
        <taxon>Sordariomycetes</taxon>
        <taxon>Hypocreomycetidae</taxon>
        <taxon>Glomerellales</taxon>
        <taxon>Glomerellaceae</taxon>
        <taxon>Colletotrichum</taxon>
        <taxon>Colletotrichum orchidearum species complex</taxon>
    </lineage>
</organism>
<comment type="caution">
    <text evidence="1">The sequence shown here is derived from an EMBL/GenBank/DDBJ whole genome shotgun (WGS) entry which is preliminary data.</text>
</comment>
<sequence length="200" mass="22392">MAVSYAGQNHHPTRAPPRPWLDVILNTEESRPSVLPDVHCPDEFNTKNASKSQLRSFLAQLWGPASYIPPEYRESPNPSRDVLGLLAVATKLWLRHRSGRPLSDLWASHPDTRYCGVFARAIRLRVRGTAPVLTRDNAYRGLRSLRRMLGFQVQSLPPERRYLDDLDPRSAVSEVEIFVTVAGGGFVSGMQSFSNGPSGW</sequence>
<evidence type="ECO:0000313" key="1">
    <source>
        <dbReference type="EMBL" id="KAF6793348.1"/>
    </source>
</evidence>
<evidence type="ECO:0000313" key="2">
    <source>
        <dbReference type="Proteomes" id="UP000652219"/>
    </source>
</evidence>
<keyword evidence="2" id="KW-1185">Reference proteome</keyword>
<dbReference type="EMBL" id="WIGN01000437">
    <property type="protein sequence ID" value="KAF6793348.1"/>
    <property type="molecule type" value="Genomic_DNA"/>
</dbReference>
<protein>
    <submittedName>
        <fullName evidence="1">Uncharacterized protein</fullName>
    </submittedName>
</protein>